<dbReference type="SUPFAM" id="SSF46689">
    <property type="entry name" value="Homeodomain-like"/>
    <property type="match status" value="1"/>
</dbReference>
<dbReference type="PANTHER" id="PTHR11019">
    <property type="entry name" value="HTH-TYPE TRANSCRIPTIONAL REGULATOR NIMR"/>
    <property type="match status" value="1"/>
</dbReference>
<evidence type="ECO:0000259" key="5">
    <source>
        <dbReference type="PROSITE" id="PS01124"/>
    </source>
</evidence>
<dbReference type="GO" id="GO:0043565">
    <property type="term" value="F:sequence-specific DNA binding"/>
    <property type="evidence" value="ECO:0007669"/>
    <property type="project" value="InterPro"/>
</dbReference>
<evidence type="ECO:0000313" key="7">
    <source>
        <dbReference type="Proteomes" id="UP000029481"/>
    </source>
</evidence>
<dbReference type="CDD" id="cd06124">
    <property type="entry name" value="cupin_NimR-like_N"/>
    <property type="match status" value="1"/>
</dbReference>
<reference evidence="6 7" key="1">
    <citation type="submission" date="2014-09" db="EMBL/GenBank/DDBJ databases">
        <title>Cedecea neteri SSMD04 Genome Sequencing.</title>
        <authorList>
            <person name="Tan J.-Y."/>
        </authorList>
    </citation>
    <scope>NUCLEOTIDE SEQUENCE [LARGE SCALE GENOMIC DNA]</scope>
    <source>
        <strain evidence="6 7">SSMD04</strain>
    </source>
</reference>
<protein>
    <submittedName>
        <fullName evidence="6">AraC family transcriptional regulator</fullName>
    </submittedName>
</protein>
<dbReference type="InterPro" id="IPR009057">
    <property type="entry name" value="Homeodomain-like_sf"/>
</dbReference>
<dbReference type="OrthoDB" id="5949386at2"/>
<dbReference type="Proteomes" id="UP000029481">
    <property type="component" value="Chromosome"/>
</dbReference>
<keyword evidence="1" id="KW-0678">Repressor</keyword>
<dbReference type="InterPro" id="IPR003313">
    <property type="entry name" value="AraC-bd"/>
</dbReference>
<dbReference type="PROSITE" id="PS01124">
    <property type="entry name" value="HTH_ARAC_FAMILY_2"/>
    <property type="match status" value="1"/>
</dbReference>
<dbReference type="InterPro" id="IPR018060">
    <property type="entry name" value="HTH_AraC"/>
</dbReference>
<name>A0A089RDB3_9ENTR</name>
<evidence type="ECO:0000256" key="4">
    <source>
        <dbReference type="ARBA" id="ARBA00023163"/>
    </source>
</evidence>
<sequence>MIKQGTQQSPQEALLEVRELHYSAGSQEPFHAHEQGQLIYPVSGVAKIRSEQNVWVVAPGHALWLPGRLPHGLEAIGKVVTHNLYMTPAASAAFSRHSRSLAVTPLFQSLTVAGLEKPADPQRLWLLHDLLHNELLRLQDIALCHITLPHDRRIRQLCDALCSDLSQRETLAWWGKRVGASERTLSRLFREETQLSFTEWRQQMHLVEAVCHLARGTTISTLSSTLGYASSSAFIAMFRKKLGVSPQRYIGRYL</sequence>
<dbReference type="SUPFAM" id="SSF51182">
    <property type="entry name" value="RmlC-like cupins"/>
    <property type="match status" value="1"/>
</dbReference>
<dbReference type="Gene3D" id="2.60.120.10">
    <property type="entry name" value="Jelly Rolls"/>
    <property type="match status" value="1"/>
</dbReference>
<dbReference type="SMART" id="SM00342">
    <property type="entry name" value="HTH_ARAC"/>
    <property type="match status" value="1"/>
</dbReference>
<dbReference type="InterPro" id="IPR014710">
    <property type="entry name" value="RmlC-like_jellyroll"/>
</dbReference>
<evidence type="ECO:0000313" key="6">
    <source>
        <dbReference type="EMBL" id="AIR04530.1"/>
    </source>
</evidence>
<feature type="domain" description="HTH araC/xylS-type" evidence="5">
    <location>
        <begin position="155"/>
        <end position="252"/>
    </location>
</feature>
<dbReference type="FunFam" id="1.10.10.60:FF:000132">
    <property type="entry name" value="AraC family transcriptional regulator"/>
    <property type="match status" value="1"/>
</dbReference>
<evidence type="ECO:0000256" key="3">
    <source>
        <dbReference type="ARBA" id="ARBA00023125"/>
    </source>
</evidence>
<dbReference type="KEGG" id="cnt:JT31_07865"/>
<organism evidence="6 7">
    <name type="scientific">Cedecea neteri</name>
    <dbReference type="NCBI Taxonomy" id="158822"/>
    <lineage>
        <taxon>Bacteria</taxon>
        <taxon>Pseudomonadati</taxon>
        <taxon>Pseudomonadota</taxon>
        <taxon>Gammaproteobacteria</taxon>
        <taxon>Enterobacterales</taxon>
        <taxon>Enterobacteriaceae</taxon>
        <taxon>Cedecea</taxon>
    </lineage>
</organism>
<keyword evidence="2" id="KW-0805">Transcription regulation</keyword>
<evidence type="ECO:0000256" key="2">
    <source>
        <dbReference type="ARBA" id="ARBA00023015"/>
    </source>
</evidence>
<dbReference type="Pfam" id="PF02311">
    <property type="entry name" value="AraC_binding"/>
    <property type="match status" value="1"/>
</dbReference>
<proteinExistence type="predicted"/>
<dbReference type="Gene3D" id="1.10.10.60">
    <property type="entry name" value="Homeodomain-like"/>
    <property type="match status" value="1"/>
</dbReference>
<dbReference type="Pfam" id="PF12833">
    <property type="entry name" value="HTH_18"/>
    <property type="match status" value="1"/>
</dbReference>
<keyword evidence="7" id="KW-1185">Reference proteome</keyword>
<dbReference type="AlphaFoldDB" id="A0A089RDB3"/>
<keyword evidence="4" id="KW-0804">Transcription</keyword>
<dbReference type="GO" id="GO:0003700">
    <property type="term" value="F:DNA-binding transcription factor activity"/>
    <property type="evidence" value="ECO:0007669"/>
    <property type="project" value="InterPro"/>
</dbReference>
<keyword evidence="3" id="KW-0238">DNA-binding</keyword>
<dbReference type="InterPro" id="IPR011051">
    <property type="entry name" value="RmlC_Cupin_sf"/>
</dbReference>
<gene>
    <name evidence="6" type="ORF">JT31_07865</name>
</gene>
<evidence type="ECO:0000256" key="1">
    <source>
        <dbReference type="ARBA" id="ARBA00022491"/>
    </source>
</evidence>
<dbReference type="EMBL" id="CP009451">
    <property type="protein sequence ID" value="AIR04530.1"/>
    <property type="molecule type" value="Genomic_DNA"/>
</dbReference>
<dbReference type="PANTHER" id="PTHR11019:SF159">
    <property type="entry name" value="TRANSCRIPTIONAL REGULATOR-RELATED"/>
    <property type="match status" value="1"/>
</dbReference>
<accession>A0A089RDB3</accession>
<dbReference type="RefSeq" id="WP_038475229.1">
    <property type="nucleotide sequence ID" value="NZ_CP009451.1"/>
</dbReference>